<dbReference type="RefSeq" id="WP_212819913.1">
    <property type="nucleotide sequence ID" value="NZ_AP023415.1"/>
</dbReference>
<reference evidence="9" key="1">
    <citation type="submission" date="2020-09" db="EMBL/GenBank/DDBJ databases">
        <title>New species isolated from human feces.</title>
        <authorList>
            <person name="Kitahara M."/>
            <person name="Shigeno Y."/>
            <person name="Shime M."/>
            <person name="Matsumoto Y."/>
            <person name="Nakamura S."/>
            <person name="Motooka D."/>
            <person name="Fukuoka S."/>
            <person name="Nishikawa H."/>
            <person name="Benno Y."/>
        </authorList>
    </citation>
    <scope>NUCLEOTIDE SEQUENCE</scope>
    <source>
        <strain evidence="9">MM35</strain>
    </source>
</reference>
<keyword evidence="3" id="KW-1003">Cell membrane</keyword>
<dbReference type="Gene3D" id="3.30.240.20">
    <property type="entry name" value="bsu07140 like domains"/>
    <property type="match status" value="2"/>
</dbReference>
<dbReference type="PANTHER" id="PTHR34582">
    <property type="entry name" value="UPF0702 TRANSMEMBRANE PROTEIN YCAP"/>
    <property type="match status" value="1"/>
</dbReference>
<feature type="domain" description="YetF C-terminal" evidence="8">
    <location>
        <begin position="80"/>
        <end position="211"/>
    </location>
</feature>
<dbReference type="InterPro" id="IPR023090">
    <property type="entry name" value="UPF0702_alpha/beta_dom_sf"/>
</dbReference>
<evidence type="ECO:0000256" key="4">
    <source>
        <dbReference type="ARBA" id="ARBA00022692"/>
    </source>
</evidence>
<proteinExistence type="inferred from homology"/>
<evidence type="ECO:0000256" key="3">
    <source>
        <dbReference type="ARBA" id="ARBA00022475"/>
    </source>
</evidence>
<feature type="transmembrane region" description="Helical" evidence="7">
    <location>
        <begin position="60"/>
        <end position="78"/>
    </location>
</feature>
<dbReference type="GO" id="GO:0005886">
    <property type="term" value="C:plasma membrane"/>
    <property type="evidence" value="ECO:0007669"/>
    <property type="project" value="UniProtKB-SubCell"/>
</dbReference>
<gene>
    <name evidence="9" type="ORF">MM35RIKEN_10680</name>
</gene>
<sequence>MDLVQVAVTSLVSLAAMFLLTKLMGNKQVSQMNLFDYVIGITVGSIAAEMATELDTPENSLVAMVVYAVAAVCISLWTNKSLGARRIITGKPLILMDGGVIYRENLKKTKMDLGDFLMYCRIGGYFDLGQIQTALLEHNGTVTFLPVEMQRPATPADLSMQPDQTLLQTSVIQDGVILRGNLQRIGKDESWLVRQLEKQGYREAGEVFLAMADGNQVTVFPMESKREPADLADR</sequence>
<evidence type="ECO:0000256" key="5">
    <source>
        <dbReference type="ARBA" id="ARBA00022989"/>
    </source>
</evidence>
<dbReference type="Pfam" id="PF04239">
    <property type="entry name" value="DUF421"/>
    <property type="match status" value="1"/>
</dbReference>
<evidence type="ECO:0000313" key="10">
    <source>
        <dbReference type="Proteomes" id="UP000681343"/>
    </source>
</evidence>
<evidence type="ECO:0000256" key="1">
    <source>
        <dbReference type="ARBA" id="ARBA00004651"/>
    </source>
</evidence>
<dbReference type="EMBL" id="AP023415">
    <property type="protein sequence ID" value="BCK78876.1"/>
    <property type="molecule type" value="Genomic_DNA"/>
</dbReference>
<feature type="transmembrane region" description="Helical" evidence="7">
    <location>
        <begin position="34"/>
        <end position="54"/>
    </location>
</feature>
<evidence type="ECO:0000313" key="9">
    <source>
        <dbReference type="EMBL" id="BCK78876.1"/>
    </source>
</evidence>
<keyword evidence="6 7" id="KW-0472">Membrane</keyword>
<dbReference type="Proteomes" id="UP000681343">
    <property type="component" value="Chromosome"/>
</dbReference>
<feature type="transmembrane region" description="Helical" evidence="7">
    <location>
        <begin position="6"/>
        <end position="25"/>
    </location>
</feature>
<comment type="subcellular location">
    <subcellularLocation>
        <location evidence="1">Cell membrane</location>
        <topology evidence="1">Multi-pass membrane protein</topology>
    </subcellularLocation>
</comment>
<keyword evidence="4 7" id="KW-0812">Transmembrane</keyword>
<accession>A0A810PYW3</accession>
<keyword evidence="10" id="KW-1185">Reference proteome</keyword>
<keyword evidence="5 7" id="KW-1133">Transmembrane helix</keyword>
<dbReference type="InterPro" id="IPR007353">
    <property type="entry name" value="DUF421"/>
</dbReference>
<dbReference type="PANTHER" id="PTHR34582:SF6">
    <property type="entry name" value="UPF0702 TRANSMEMBRANE PROTEIN YCAP"/>
    <property type="match status" value="1"/>
</dbReference>
<dbReference type="AlphaFoldDB" id="A0A810PYW3"/>
<evidence type="ECO:0000256" key="2">
    <source>
        <dbReference type="ARBA" id="ARBA00006448"/>
    </source>
</evidence>
<comment type="similarity">
    <text evidence="2">Belongs to the UPF0702 family.</text>
</comment>
<evidence type="ECO:0000256" key="6">
    <source>
        <dbReference type="ARBA" id="ARBA00023136"/>
    </source>
</evidence>
<dbReference type="KEGG" id="vfa:MM35RIKEN_10680"/>
<evidence type="ECO:0000259" key="8">
    <source>
        <dbReference type="Pfam" id="PF04239"/>
    </source>
</evidence>
<protein>
    <submittedName>
        <fullName evidence="9">DUF421 domain-containing protein</fullName>
    </submittedName>
</protein>
<name>A0A810PYW3_9FIRM</name>
<evidence type="ECO:0000256" key="7">
    <source>
        <dbReference type="SAM" id="Phobius"/>
    </source>
</evidence>
<organism evidence="9 10">
    <name type="scientific">Vescimonas fastidiosa</name>
    <dbReference type="NCBI Taxonomy" id="2714353"/>
    <lineage>
        <taxon>Bacteria</taxon>
        <taxon>Bacillati</taxon>
        <taxon>Bacillota</taxon>
        <taxon>Clostridia</taxon>
        <taxon>Eubacteriales</taxon>
        <taxon>Oscillospiraceae</taxon>
        <taxon>Vescimonas</taxon>
    </lineage>
</organism>